<feature type="domain" description="Exonuclease VII large subunit C-terminal" evidence="7">
    <location>
        <begin position="125"/>
        <end position="415"/>
    </location>
</feature>
<evidence type="ECO:0000313" key="9">
    <source>
        <dbReference type="EMBL" id="QGS51945.1"/>
    </source>
</evidence>
<proteinExistence type="inferred from homology"/>
<dbReference type="InterPro" id="IPR025824">
    <property type="entry name" value="OB-fold_nuc-bd_dom"/>
</dbReference>
<comment type="subcellular location">
    <subcellularLocation>
        <location evidence="5 6">Cytoplasm</location>
    </subcellularLocation>
</comment>
<evidence type="ECO:0000256" key="4">
    <source>
        <dbReference type="ARBA" id="ARBA00022839"/>
    </source>
</evidence>
<accession>A0A6I6CAK1</accession>
<dbReference type="Proteomes" id="UP000424468">
    <property type="component" value="Chromosome"/>
</dbReference>
<dbReference type="KEGG" id="stab:STABA_v1c05820"/>
<keyword evidence="1 5" id="KW-0963">Cytoplasm</keyword>
<dbReference type="PANTHER" id="PTHR30008:SF0">
    <property type="entry name" value="EXODEOXYRIBONUCLEASE 7 LARGE SUBUNIT"/>
    <property type="match status" value="1"/>
</dbReference>
<dbReference type="InterPro" id="IPR003753">
    <property type="entry name" value="Exonuc_VII_L"/>
</dbReference>
<dbReference type="Gene3D" id="2.40.50.1010">
    <property type="match status" value="1"/>
</dbReference>
<dbReference type="Pfam" id="PF02601">
    <property type="entry name" value="Exonuc_VII_L"/>
    <property type="match status" value="1"/>
</dbReference>
<evidence type="ECO:0000256" key="2">
    <source>
        <dbReference type="ARBA" id="ARBA00022722"/>
    </source>
</evidence>
<evidence type="ECO:0000256" key="5">
    <source>
        <dbReference type="HAMAP-Rule" id="MF_00378"/>
    </source>
</evidence>
<keyword evidence="2 5" id="KW-0540">Nuclease</keyword>
<evidence type="ECO:0000256" key="1">
    <source>
        <dbReference type="ARBA" id="ARBA00022490"/>
    </source>
</evidence>
<keyword evidence="4 5" id="KW-0269">Exonuclease</keyword>
<keyword evidence="10" id="KW-1185">Reference proteome</keyword>
<comment type="catalytic activity">
    <reaction evidence="5 6">
        <text>Exonucleolytic cleavage in either 5'- to 3'- or 3'- to 5'-direction to yield nucleoside 5'-phosphates.</text>
        <dbReference type="EC" id="3.1.11.6"/>
    </reaction>
</comment>
<evidence type="ECO:0000256" key="6">
    <source>
        <dbReference type="RuleBase" id="RU004355"/>
    </source>
</evidence>
<protein>
    <recommendedName>
        <fullName evidence="5">Exodeoxyribonuclease 7 large subunit</fullName>
        <ecNumber evidence="5">3.1.11.6</ecNumber>
    </recommendedName>
    <alternativeName>
        <fullName evidence="5">Exodeoxyribonuclease VII large subunit</fullName>
        <shortName evidence="5">Exonuclease VII large subunit</shortName>
    </alternativeName>
</protein>
<dbReference type="GO" id="GO:0009318">
    <property type="term" value="C:exodeoxyribonuclease VII complex"/>
    <property type="evidence" value="ECO:0007669"/>
    <property type="project" value="UniProtKB-UniRule"/>
</dbReference>
<dbReference type="GO" id="GO:0006308">
    <property type="term" value="P:DNA catabolic process"/>
    <property type="evidence" value="ECO:0007669"/>
    <property type="project" value="UniProtKB-UniRule"/>
</dbReference>
<dbReference type="GO" id="GO:0005737">
    <property type="term" value="C:cytoplasm"/>
    <property type="evidence" value="ECO:0007669"/>
    <property type="project" value="UniProtKB-SubCell"/>
</dbReference>
<comment type="similarity">
    <text evidence="5 6">Belongs to the XseA family.</text>
</comment>
<evidence type="ECO:0000259" key="8">
    <source>
        <dbReference type="Pfam" id="PF13742"/>
    </source>
</evidence>
<dbReference type="CDD" id="cd04489">
    <property type="entry name" value="ExoVII_LU_OBF"/>
    <property type="match status" value="1"/>
</dbReference>
<evidence type="ECO:0000256" key="3">
    <source>
        <dbReference type="ARBA" id="ARBA00022801"/>
    </source>
</evidence>
<keyword evidence="3 5" id="KW-0378">Hydrolase</keyword>
<dbReference type="PANTHER" id="PTHR30008">
    <property type="entry name" value="EXODEOXYRIBONUCLEASE 7 LARGE SUBUNIT"/>
    <property type="match status" value="1"/>
</dbReference>
<comment type="subunit">
    <text evidence="5">Heterooligomer composed of large and small subunits.</text>
</comment>
<gene>
    <name evidence="5 9" type="primary">xseA</name>
    <name evidence="9" type="ORF">STABA_v1c05820</name>
</gene>
<dbReference type="RefSeq" id="WP_156006412.1">
    <property type="nucleotide sequence ID" value="NZ_CP046276.1"/>
</dbReference>
<dbReference type="GO" id="GO:0008855">
    <property type="term" value="F:exodeoxyribonuclease VII activity"/>
    <property type="evidence" value="ECO:0007669"/>
    <property type="project" value="UniProtKB-UniRule"/>
</dbReference>
<evidence type="ECO:0000313" key="10">
    <source>
        <dbReference type="Proteomes" id="UP000424468"/>
    </source>
</evidence>
<organism evidence="9 10">
    <name type="scientific">Spiroplasma tabanidicola</name>
    <dbReference type="NCBI Taxonomy" id="324079"/>
    <lineage>
        <taxon>Bacteria</taxon>
        <taxon>Bacillati</taxon>
        <taxon>Mycoplasmatota</taxon>
        <taxon>Mollicutes</taxon>
        <taxon>Entomoplasmatales</taxon>
        <taxon>Spiroplasmataceae</taxon>
        <taxon>Spiroplasma</taxon>
    </lineage>
</organism>
<dbReference type="GO" id="GO:0003676">
    <property type="term" value="F:nucleic acid binding"/>
    <property type="evidence" value="ECO:0007669"/>
    <property type="project" value="InterPro"/>
</dbReference>
<name>A0A6I6CAK1_9MOLU</name>
<dbReference type="Pfam" id="PF13742">
    <property type="entry name" value="tRNA_anti_2"/>
    <property type="match status" value="1"/>
</dbReference>
<feature type="domain" description="OB-fold nucleic acid binding" evidence="8">
    <location>
        <begin position="7"/>
        <end position="101"/>
    </location>
</feature>
<dbReference type="AlphaFoldDB" id="A0A6I6CAK1"/>
<reference evidence="9 10" key="1">
    <citation type="submission" date="2019-11" db="EMBL/GenBank/DDBJ databases">
        <title>Complete genome sequence of Spiroplasma tabanidicola TAUS-1 (DSM 22603).</title>
        <authorList>
            <person name="Huang C.-T."/>
            <person name="Lin Y.-C."/>
            <person name="Kuo C.-H."/>
        </authorList>
    </citation>
    <scope>NUCLEOTIDE SEQUENCE [LARGE SCALE GENOMIC DNA]</scope>
    <source>
        <strain evidence="9 10">TAUS-1</strain>
    </source>
</reference>
<dbReference type="EMBL" id="CP046276">
    <property type="protein sequence ID" value="QGS51945.1"/>
    <property type="molecule type" value="Genomic_DNA"/>
</dbReference>
<evidence type="ECO:0000259" key="7">
    <source>
        <dbReference type="Pfam" id="PF02601"/>
    </source>
</evidence>
<dbReference type="HAMAP" id="MF_00378">
    <property type="entry name" value="Exonuc_7_L"/>
    <property type="match status" value="1"/>
</dbReference>
<dbReference type="OrthoDB" id="9802795at2"/>
<dbReference type="NCBIfam" id="TIGR00237">
    <property type="entry name" value="xseA"/>
    <property type="match status" value="1"/>
</dbReference>
<sequence>MSEQIINVSEFNKKIKMYLEKPIDFKNISVKGEIANLTYNKVGHIYFSLKDSTARIECAIWKFNAYKFKNLNPIEGDEIIAIGSISYYEPTGKVTFTVVDIKIDGIGELAILYEKRKRELEQLGWFSNENKKNIIKKPLNIGIVTAATGAAVNDLITTIKRRYPIVNIYIFPALVQGEQAAEDIAKKIKLANNFHLKLDTLIVGRGGGSYEDLWSFNEMPVLEAIHKSNIPIISAVGHEPDNTISDLVADARASTPTAAGELATPDKNNLIKILDSIQKDFGKIVLNKLNLLKKEINLSEVLIKKDLKTKFENIKIVLMQESKKINTTIINKLFNLKDYLFNLENKNKKSLYEKFKALKNDFDFEEKKINILNPKKPLEKGFVILKQNKNIIYSVNDIDKNNNVTAILKNGNLDLKILKIDKEK</sequence>
<dbReference type="EC" id="3.1.11.6" evidence="5"/>
<comment type="function">
    <text evidence="5">Bidirectionally degrades single-stranded DNA into large acid-insoluble oligonucleotides, which are then degraded further into small acid-soluble oligonucleotides.</text>
</comment>
<dbReference type="InterPro" id="IPR020579">
    <property type="entry name" value="Exonuc_VII_lsu_C"/>
</dbReference>